<protein>
    <submittedName>
        <fullName evidence="1">Uncharacterized protein</fullName>
    </submittedName>
</protein>
<reference evidence="1 2" key="2">
    <citation type="submission" date="2008-10" db="EMBL/GenBank/DDBJ databases">
        <authorList>
            <person name="Fulton L."/>
            <person name="Clifton S."/>
            <person name="Fulton B."/>
            <person name="Xu J."/>
            <person name="Minx P."/>
            <person name="Pepin K.H."/>
            <person name="Johnson M."/>
            <person name="Thiruvilangam P."/>
            <person name="Bhonagiri V."/>
            <person name="Nash W.E."/>
            <person name="Mardis E.R."/>
            <person name="Wilson R.K."/>
        </authorList>
    </citation>
    <scope>NUCLEOTIDE SEQUENCE [LARGE SCALE GENOMIC DNA]</scope>
    <source>
        <strain evidence="1 2">DSM 13279</strain>
    </source>
</reference>
<accession>B6GBM2</accession>
<dbReference type="Proteomes" id="UP000003560">
    <property type="component" value="Unassembled WGS sequence"/>
</dbReference>
<dbReference type="HOGENOM" id="CLU_3134496_0_0_11"/>
<evidence type="ECO:0000313" key="1">
    <source>
        <dbReference type="EMBL" id="EEA90317.1"/>
    </source>
</evidence>
<name>B6GBM2_9ACTN</name>
<sequence>MFSTSCEYCMPLLSFVVGAGRACRAAARPGKPDMQVHFNPFCANREGKA</sequence>
<evidence type="ECO:0000313" key="2">
    <source>
        <dbReference type="Proteomes" id="UP000003560"/>
    </source>
</evidence>
<dbReference type="AlphaFoldDB" id="B6GBM2"/>
<gene>
    <name evidence="1" type="ORF">COLSTE_01484</name>
</gene>
<organism evidence="1 2">
    <name type="scientific">Collinsella stercoris DSM 13279</name>
    <dbReference type="NCBI Taxonomy" id="445975"/>
    <lineage>
        <taxon>Bacteria</taxon>
        <taxon>Bacillati</taxon>
        <taxon>Actinomycetota</taxon>
        <taxon>Coriobacteriia</taxon>
        <taxon>Coriobacteriales</taxon>
        <taxon>Coriobacteriaceae</taxon>
        <taxon>Collinsella</taxon>
    </lineage>
</organism>
<proteinExistence type="predicted"/>
<keyword evidence="2" id="KW-1185">Reference proteome</keyword>
<dbReference type="EMBL" id="ABXJ01000078">
    <property type="protein sequence ID" value="EEA90317.1"/>
    <property type="molecule type" value="Genomic_DNA"/>
</dbReference>
<reference evidence="1 2" key="1">
    <citation type="submission" date="2008-10" db="EMBL/GenBank/DDBJ databases">
        <title>Draft genome sequence of Collinsella stercoris (DSM 13279).</title>
        <authorList>
            <person name="Sudarsanam P."/>
            <person name="Ley R."/>
            <person name="Guruge J."/>
            <person name="Turnbaugh P.J."/>
            <person name="Mahowald M."/>
            <person name="Liep D."/>
            <person name="Gordon J."/>
        </authorList>
    </citation>
    <scope>NUCLEOTIDE SEQUENCE [LARGE SCALE GENOMIC DNA]</scope>
    <source>
        <strain evidence="1 2">DSM 13279</strain>
    </source>
</reference>
<dbReference type="STRING" id="445975.COLSTE_01484"/>
<comment type="caution">
    <text evidence="1">The sequence shown here is derived from an EMBL/GenBank/DDBJ whole genome shotgun (WGS) entry which is preliminary data.</text>
</comment>